<dbReference type="PANTHER" id="PTHR22911">
    <property type="entry name" value="ACYL-MALONYL CONDENSING ENZYME-RELATED"/>
    <property type="match status" value="1"/>
</dbReference>
<dbReference type="Proteomes" id="UP000193307">
    <property type="component" value="Unassembled WGS sequence"/>
</dbReference>
<gene>
    <name evidence="3" type="primary">ribN_8</name>
    <name evidence="3" type="ORF">PAM7971_03644</name>
</gene>
<sequence length="299" mass="32669">MSRSYSQTIAPREDNVGLGVAMMALAILFFTCIDTSAKWLILAGLPAIQVVFARYAVHFILSLVLFIPKEGMNAVRSKKPWKEFFRALFLFGSTVCNFTALKYLPITVTTTIMFAVPVVVTLLAIPVLGEKVGIRRVLAVCVGFLGVIVVMQPWGVGFHPAMFLNLCALVLAAMYFVMTRLLAGVERNSTMQLWSSGLATLCLAPVALPVWVWPTQVMEFVVLVAIGLFGGFGHIFATSAHRLADASILSPVVYIQLFLAALAGVLVFDTWPTIWTLAGGSIIIASGIYIWQRERHKAA</sequence>
<evidence type="ECO:0000256" key="1">
    <source>
        <dbReference type="SAM" id="Phobius"/>
    </source>
</evidence>
<keyword evidence="1" id="KW-0812">Transmembrane</keyword>
<dbReference type="OrthoDB" id="9815809at2"/>
<feature type="transmembrane region" description="Helical" evidence="1">
    <location>
        <begin position="274"/>
        <end position="291"/>
    </location>
</feature>
<dbReference type="RefSeq" id="WP_085850712.1">
    <property type="nucleotide sequence ID" value="NZ_FNZV01000018.1"/>
</dbReference>
<dbReference type="Pfam" id="PF00892">
    <property type="entry name" value="EamA"/>
    <property type="match status" value="2"/>
</dbReference>
<name>A0A1Y5TNU5_9RHOB</name>
<protein>
    <submittedName>
        <fullName evidence="3">Riboflavin transporter</fullName>
    </submittedName>
</protein>
<feature type="transmembrane region" description="Helical" evidence="1">
    <location>
        <begin position="161"/>
        <end position="181"/>
    </location>
</feature>
<feature type="transmembrane region" description="Helical" evidence="1">
    <location>
        <begin position="112"/>
        <end position="129"/>
    </location>
</feature>
<dbReference type="InterPro" id="IPR000620">
    <property type="entry name" value="EamA_dom"/>
</dbReference>
<feature type="transmembrane region" description="Helical" evidence="1">
    <location>
        <begin position="248"/>
        <end position="268"/>
    </location>
</feature>
<organism evidence="3 4">
    <name type="scientific">Pacificibacter marinus</name>
    <dbReference type="NCBI Taxonomy" id="658057"/>
    <lineage>
        <taxon>Bacteria</taxon>
        <taxon>Pseudomonadati</taxon>
        <taxon>Pseudomonadota</taxon>
        <taxon>Alphaproteobacteria</taxon>
        <taxon>Rhodobacterales</taxon>
        <taxon>Roseobacteraceae</taxon>
        <taxon>Pacificibacter</taxon>
    </lineage>
</organism>
<dbReference type="PANTHER" id="PTHR22911:SF103">
    <property type="entry name" value="BLR2811 PROTEIN"/>
    <property type="match status" value="1"/>
</dbReference>
<evidence type="ECO:0000259" key="2">
    <source>
        <dbReference type="Pfam" id="PF00892"/>
    </source>
</evidence>
<feature type="transmembrane region" description="Helical" evidence="1">
    <location>
        <begin position="217"/>
        <end position="236"/>
    </location>
</feature>
<dbReference type="GO" id="GO:0016020">
    <property type="term" value="C:membrane"/>
    <property type="evidence" value="ECO:0007669"/>
    <property type="project" value="InterPro"/>
</dbReference>
<feature type="transmembrane region" description="Helical" evidence="1">
    <location>
        <begin position="87"/>
        <end position="106"/>
    </location>
</feature>
<keyword evidence="1" id="KW-1133">Transmembrane helix</keyword>
<feature type="transmembrane region" description="Helical" evidence="1">
    <location>
        <begin position="136"/>
        <end position="155"/>
    </location>
</feature>
<dbReference type="InterPro" id="IPR037185">
    <property type="entry name" value="EmrE-like"/>
</dbReference>
<dbReference type="Gene3D" id="1.10.3730.20">
    <property type="match status" value="1"/>
</dbReference>
<feature type="transmembrane region" description="Helical" evidence="1">
    <location>
        <begin position="47"/>
        <end position="67"/>
    </location>
</feature>
<feature type="domain" description="EamA" evidence="2">
    <location>
        <begin position="161"/>
        <end position="286"/>
    </location>
</feature>
<dbReference type="SUPFAM" id="SSF103481">
    <property type="entry name" value="Multidrug resistance efflux transporter EmrE"/>
    <property type="match status" value="2"/>
</dbReference>
<evidence type="ECO:0000313" key="4">
    <source>
        <dbReference type="Proteomes" id="UP000193307"/>
    </source>
</evidence>
<evidence type="ECO:0000313" key="3">
    <source>
        <dbReference type="EMBL" id="SLN68522.1"/>
    </source>
</evidence>
<dbReference type="STRING" id="658057.SAMN04488032_11812"/>
<dbReference type="EMBL" id="FWFW01000017">
    <property type="protein sequence ID" value="SLN68522.1"/>
    <property type="molecule type" value="Genomic_DNA"/>
</dbReference>
<feature type="transmembrane region" description="Helical" evidence="1">
    <location>
        <begin position="20"/>
        <end position="41"/>
    </location>
</feature>
<keyword evidence="1" id="KW-0472">Membrane</keyword>
<reference evidence="3 4" key="1">
    <citation type="submission" date="2017-03" db="EMBL/GenBank/DDBJ databases">
        <authorList>
            <person name="Afonso C.L."/>
            <person name="Miller P.J."/>
            <person name="Scott M.A."/>
            <person name="Spackman E."/>
            <person name="Goraichik I."/>
            <person name="Dimitrov K.M."/>
            <person name="Suarez D.L."/>
            <person name="Swayne D.E."/>
        </authorList>
    </citation>
    <scope>NUCLEOTIDE SEQUENCE [LARGE SCALE GENOMIC DNA]</scope>
    <source>
        <strain evidence="3 4">CECT 7971</strain>
    </source>
</reference>
<dbReference type="AlphaFoldDB" id="A0A1Y5TNU5"/>
<feature type="transmembrane region" description="Helical" evidence="1">
    <location>
        <begin position="193"/>
        <end position="211"/>
    </location>
</feature>
<proteinExistence type="predicted"/>
<feature type="domain" description="EamA" evidence="2">
    <location>
        <begin position="18"/>
        <end position="151"/>
    </location>
</feature>
<keyword evidence="4" id="KW-1185">Reference proteome</keyword>
<accession>A0A1Y5TNU5</accession>